<comment type="caution">
    <text evidence="18">The sequence shown here is derived from an EMBL/GenBank/DDBJ whole genome shotgun (WGS) entry which is preliminary data.</text>
</comment>
<evidence type="ECO:0000256" key="10">
    <source>
        <dbReference type="ARBA" id="ARBA00023125"/>
    </source>
</evidence>
<dbReference type="InterPro" id="IPR036875">
    <property type="entry name" value="Znf_CCHC_sf"/>
</dbReference>
<dbReference type="InterPro" id="IPR006171">
    <property type="entry name" value="TOPRIM_dom"/>
</dbReference>
<organism evidence="18 19">
    <name type="scientific">Striga asiatica</name>
    <name type="common">Asiatic witchweed</name>
    <name type="synonym">Buchnera asiatica</name>
    <dbReference type="NCBI Taxonomy" id="4170"/>
    <lineage>
        <taxon>Eukaryota</taxon>
        <taxon>Viridiplantae</taxon>
        <taxon>Streptophyta</taxon>
        <taxon>Embryophyta</taxon>
        <taxon>Tracheophyta</taxon>
        <taxon>Spermatophyta</taxon>
        <taxon>Magnoliopsida</taxon>
        <taxon>eudicotyledons</taxon>
        <taxon>Gunneridae</taxon>
        <taxon>Pentapetalae</taxon>
        <taxon>asterids</taxon>
        <taxon>lamiids</taxon>
        <taxon>Lamiales</taxon>
        <taxon>Orobanchaceae</taxon>
        <taxon>Buchnereae</taxon>
        <taxon>Striga</taxon>
    </lineage>
</organism>
<keyword evidence="5" id="KW-0677">Repeat</keyword>
<comment type="similarity">
    <text evidence="3 13">Belongs to the type IA topoisomerase family.</text>
</comment>
<dbReference type="EMBL" id="BKCP01008737">
    <property type="protein sequence ID" value="GER49667.1"/>
    <property type="molecule type" value="Genomic_DNA"/>
</dbReference>
<evidence type="ECO:0000259" key="16">
    <source>
        <dbReference type="PROSITE" id="PS50880"/>
    </source>
</evidence>
<keyword evidence="7" id="KW-0862">Zinc</keyword>
<evidence type="ECO:0000259" key="15">
    <source>
        <dbReference type="PROSITE" id="PS50158"/>
    </source>
</evidence>
<dbReference type="CDD" id="cd03362">
    <property type="entry name" value="TOPRIM_TopoIA_TopoIII"/>
    <property type="match status" value="1"/>
</dbReference>
<dbReference type="GO" id="GO:0006310">
    <property type="term" value="P:DNA recombination"/>
    <property type="evidence" value="ECO:0007669"/>
    <property type="project" value="TreeGrafter"/>
</dbReference>
<dbReference type="FunFam" id="2.70.20.10:FF:000004">
    <property type="entry name" value="DNA topoisomerase"/>
    <property type="match status" value="1"/>
</dbReference>
<dbReference type="InterPro" id="IPR010666">
    <property type="entry name" value="Znf_GRF"/>
</dbReference>
<dbReference type="InterPro" id="IPR013824">
    <property type="entry name" value="Topo_IA_cen_sub1"/>
</dbReference>
<dbReference type="InterPro" id="IPR000380">
    <property type="entry name" value="Topo_IA"/>
</dbReference>
<keyword evidence="6 12" id="KW-0863">Zinc-finger</keyword>
<dbReference type="InterPro" id="IPR001878">
    <property type="entry name" value="Znf_CCHC"/>
</dbReference>
<dbReference type="GO" id="GO:0005634">
    <property type="term" value="C:nucleus"/>
    <property type="evidence" value="ECO:0007669"/>
    <property type="project" value="TreeGrafter"/>
</dbReference>
<feature type="domain" description="Toprim" evidence="16">
    <location>
        <begin position="10"/>
        <end position="158"/>
    </location>
</feature>
<protein>
    <recommendedName>
        <fullName evidence="13">DNA topoisomerase</fullName>
        <ecNumber evidence="13">5.6.2.1</ecNumber>
    </recommendedName>
</protein>
<proteinExistence type="inferred from homology"/>
<dbReference type="GO" id="GO:0003917">
    <property type="term" value="F:DNA topoisomerase type I (single strand cut, ATP-independent) activity"/>
    <property type="evidence" value="ECO:0007669"/>
    <property type="project" value="UniProtKB-EC"/>
</dbReference>
<dbReference type="Gene3D" id="3.40.50.140">
    <property type="match status" value="1"/>
</dbReference>
<evidence type="ECO:0000256" key="1">
    <source>
        <dbReference type="ARBA" id="ARBA00000213"/>
    </source>
</evidence>
<dbReference type="PANTHER" id="PTHR11390:SF21">
    <property type="entry name" value="DNA TOPOISOMERASE 3-ALPHA"/>
    <property type="match status" value="1"/>
</dbReference>
<dbReference type="InterPro" id="IPR023405">
    <property type="entry name" value="Topo_IA_core_domain"/>
</dbReference>
<reference evidence="19" key="1">
    <citation type="journal article" date="2019" name="Curr. Biol.">
        <title>Genome Sequence of Striga asiatica Provides Insight into the Evolution of Plant Parasitism.</title>
        <authorList>
            <person name="Yoshida S."/>
            <person name="Kim S."/>
            <person name="Wafula E.K."/>
            <person name="Tanskanen J."/>
            <person name="Kim Y.M."/>
            <person name="Honaas L."/>
            <person name="Yang Z."/>
            <person name="Spallek T."/>
            <person name="Conn C.E."/>
            <person name="Ichihashi Y."/>
            <person name="Cheong K."/>
            <person name="Cui S."/>
            <person name="Der J.P."/>
            <person name="Gundlach H."/>
            <person name="Jiao Y."/>
            <person name="Hori C."/>
            <person name="Ishida J.K."/>
            <person name="Kasahara H."/>
            <person name="Kiba T."/>
            <person name="Kim M.S."/>
            <person name="Koo N."/>
            <person name="Laohavisit A."/>
            <person name="Lee Y.H."/>
            <person name="Lumba S."/>
            <person name="McCourt P."/>
            <person name="Mortimer J.C."/>
            <person name="Mutuku J.M."/>
            <person name="Nomura T."/>
            <person name="Sasaki-Sekimoto Y."/>
            <person name="Seto Y."/>
            <person name="Wang Y."/>
            <person name="Wakatake T."/>
            <person name="Sakakibara H."/>
            <person name="Demura T."/>
            <person name="Yamaguchi S."/>
            <person name="Yoneyama K."/>
            <person name="Manabe R.I."/>
            <person name="Nelson D.C."/>
            <person name="Schulman A.H."/>
            <person name="Timko M.P."/>
            <person name="dePamphilis C.W."/>
            <person name="Choi D."/>
            <person name="Shirasu K."/>
        </authorList>
    </citation>
    <scope>NUCLEOTIDE SEQUENCE [LARGE SCALE GENOMIC DNA]</scope>
    <source>
        <strain evidence="19">cv. UVA1</strain>
    </source>
</reference>
<dbReference type="InterPro" id="IPR013498">
    <property type="entry name" value="Topo_IA_Znf"/>
</dbReference>
<name>A0A5A7QZ28_STRAF</name>
<feature type="domain" description="CCHC-type" evidence="15">
    <location>
        <begin position="893"/>
        <end position="908"/>
    </location>
</feature>
<dbReference type="InterPro" id="IPR034144">
    <property type="entry name" value="TOPRIM_TopoIII"/>
</dbReference>
<evidence type="ECO:0000256" key="13">
    <source>
        <dbReference type="RuleBase" id="RU362092"/>
    </source>
</evidence>
<dbReference type="Pfam" id="PF01131">
    <property type="entry name" value="Topoisom_bac"/>
    <property type="match status" value="2"/>
</dbReference>
<dbReference type="GO" id="GO:0031422">
    <property type="term" value="C:RecQ family helicase-topoisomerase III complex"/>
    <property type="evidence" value="ECO:0007669"/>
    <property type="project" value="TreeGrafter"/>
</dbReference>
<feature type="domain" description="Topo IA-type catalytic" evidence="17">
    <location>
        <begin position="176"/>
        <end position="607"/>
    </location>
</feature>
<evidence type="ECO:0000256" key="6">
    <source>
        <dbReference type="ARBA" id="ARBA00022771"/>
    </source>
</evidence>
<dbReference type="PANTHER" id="PTHR11390">
    <property type="entry name" value="PROKARYOTIC DNA TOPOISOMERASE"/>
    <property type="match status" value="1"/>
</dbReference>
<evidence type="ECO:0000256" key="11">
    <source>
        <dbReference type="ARBA" id="ARBA00023235"/>
    </source>
</evidence>
<dbReference type="GO" id="GO:0006265">
    <property type="term" value="P:DNA topological change"/>
    <property type="evidence" value="ECO:0007669"/>
    <property type="project" value="InterPro"/>
</dbReference>
<dbReference type="GO" id="GO:0006281">
    <property type="term" value="P:DNA repair"/>
    <property type="evidence" value="ECO:0007669"/>
    <property type="project" value="TreeGrafter"/>
</dbReference>
<keyword evidence="4" id="KW-0479">Metal-binding</keyword>
<evidence type="ECO:0000256" key="4">
    <source>
        <dbReference type="ARBA" id="ARBA00022723"/>
    </source>
</evidence>
<keyword evidence="19" id="KW-1185">Reference proteome</keyword>
<dbReference type="Gene3D" id="4.10.60.10">
    <property type="entry name" value="Zinc finger, CCHC-type"/>
    <property type="match status" value="1"/>
</dbReference>
<evidence type="ECO:0000256" key="12">
    <source>
        <dbReference type="PROSITE-ProRule" id="PRU00047"/>
    </source>
</evidence>
<dbReference type="GO" id="GO:0008270">
    <property type="term" value="F:zinc ion binding"/>
    <property type="evidence" value="ECO:0007669"/>
    <property type="project" value="UniProtKB-KW"/>
</dbReference>
<dbReference type="PROSITE" id="PS52039">
    <property type="entry name" value="TOPO_IA_2"/>
    <property type="match status" value="1"/>
</dbReference>
<dbReference type="SUPFAM" id="SSF57756">
    <property type="entry name" value="Retrovirus zinc finger-like domains"/>
    <property type="match status" value="1"/>
</dbReference>
<comment type="catalytic activity">
    <reaction evidence="1 13">
        <text>ATP-independent breakage of single-stranded DNA, followed by passage and rejoining.</text>
        <dbReference type="EC" id="5.6.2.1"/>
    </reaction>
</comment>
<keyword evidence="10 13" id="KW-0238">DNA-binding</keyword>
<dbReference type="SMART" id="SM00436">
    <property type="entry name" value="TOP1Bc"/>
    <property type="match status" value="1"/>
</dbReference>
<evidence type="ECO:0000256" key="14">
    <source>
        <dbReference type="SAM" id="MobiDB-lite"/>
    </source>
</evidence>
<keyword evidence="9 13" id="KW-0799">Topoisomerase</keyword>
<dbReference type="SMART" id="SM00493">
    <property type="entry name" value="TOPRIM"/>
    <property type="match status" value="1"/>
</dbReference>
<feature type="region of interest" description="Disordered" evidence="14">
    <location>
        <begin position="845"/>
        <end position="881"/>
    </location>
</feature>
<dbReference type="InterPro" id="IPR003602">
    <property type="entry name" value="Topo_IA_DNA-bd_dom"/>
</dbReference>
<evidence type="ECO:0000259" key="17">
    <source>
        <dbReference type="PROSITE" id="PS52039"/>
    </source>
</evidence>
<evidence type="ECO:0000313" key="18">
    <source>
        <dbReference type="EMBL" id="GER49667.1"/>
    </source>
</evidence>
<accession>A0A5A7QZ28</accession>
<evidence type="ECO:0000313" key="19">
    <source>
        <dbReference type="Proteomes" id="UP000325081"/>
    </source>
</evidence>
<dbReference type="GO" id="GO:0003677">
    <property type="term" value="F:DNA binding"/>
    <property type="evidence" value="ECO:0007669"/>
    <property type="project" value="UniProtKB-KW"/>
</dbReference>
<gene>
    <name evidence="18" type="ORF">STAS_26922</name>
</gene>
<dbReference type="PRINTS" id="PR00417">
    <property type="entry name" value="PRTPISMRASEI"/>
</dbReference>
<dbReference type="InterPro" id="IPR013497">
    <property type="entry name" value="Topo_IA_cen"/>
</dbReference>
<dbReference type="AlphaFoldDB" id="A0A5A7QZ28"/>
<dbReference type="SMART" id="SM00343">
    <property type="entry name" value="ZnF_C2HC"/>
    <property type="match status" value="1"/>
</dbReference>
<comment type="cofactor">
    <cofactor evidence="2">
        <name>Mg(2+)</name>
        <dbReference type="ChEBI" id="CHEBI:18420"/>
    </cofactor>
</comment>
<evidence type="ECO:0000256" key="7">
    <source>
        <dbReference type="ARBA" id="ARBA00022833"/>
    </source>
</evidence>
<dbReference type="Gene3D" id="3.30.65.10">
    <property type="entry name" value="Bacterial Topoisomerase I, domain 1"/>
    <property type="match status" value="1"/>
</dbReference>
<dbReference type="CDD" id="cd00186">
    <property type="entry name" value="TOP1Ac"/>
    <property type="match status" value="1"/>
</dbReference>
<dbReference type="Gene3D" id="1.10.460.10">
    <property type="entry name" value="Topoisomerase I, domain 2"/>
    <property type="match status" value="2"/>
</dbReference>
<dbReference type="SMART" id="SM00437">
    <property type="entry name" value="TOP1Ac"/>
    <property type="match status" value="1"/>
</dbReference>
<dbReference type="Pfam" id="PF06839">
    <property type="entry name" value="Zn_ribbon_GRF"/>
    <property type="match status" value="1"/>
</dbReference>
<dbReference type="PROSITE" id="PS50158">
    <property type="entry name" value="ZF_CCHC"/>
    <property type="match status" value="1"/>
</dbReference>
<evidence type="ECO:0000256" key="2">
    <source>
        <dbReference type="ARBA" id="ARBA00001946"/>
    </source>
</evidence>
<dbReference type="FunFam" id="3.40.50.140:FF:000003">
    <property type="entry name" value="DNA topoisomerase"/>
    <property type="match status" value="1"/>
</dbReference>
<dbReference type="InterPro" id="IPR003601">
    <property type="entry name" value="Topo_IA_2"/>
</dbReference>
<dbReference type="Pfam" id="PF01396">
    <property type="entry name" value="Zn_ribbon_Top1"/>
    <property type="match status" value="1"/>
</dbReference>
<evidence type="ECO:0000256" key="9">
    <source>
        <dbReference type="ARBA" id="ARBA00023029"/>
    </source>
</evidence>
<evidence type="ECO:0000256" key="3">
    <source>
        <dbReference type="ARBA" id="ARBA00009446"/>
    </source>
</evidence>
<comment type="function">
    <text evidence="13">Introduces a single-strand break via transesterification at a target site in duplex DNA. Releases the supercoiling and torsional tension of DNA introduced during the DNA replication and transcription by transiently cleaving and rejoining one strand of the DNA duplex. The scissile phosphodiester is attacked by the catalytic tyrosine of the enzyme, resulting in the formation of a DNA-(5'-phosphotyrosyl)-enzyme intermediate and the expulsion of a 3'-OH DNA strand.</text>
</comment>
<keyword evidence="11 13" id="KW-0413">Isomerase</keyword>
<evidence type="ECO:0000256" key="8">
    <source>
        <dbReference type="ARBA" id="ARBA00022842"/>
    </source>
</evidence>
<dbReference type="SUPFAM" id="SSF56712">
    <property type="entry name" value="Prokaryotic type I DNA topoisomerase"/>
    <property type="match status" value="1"/>
</dbReference>
<dbReference type="EC" id="5.6.2.1" evidence="13"/>
<dbReference type="Pfam" id="PF01751">
    <property type="entry name" value="Toprim"/>
    <property type="match status" value="1"/>
</dbReference>
<evidence type="ECO:0000256" key="5">
    <source>
        <dbReference type="ARBA" id="ARBA00022737"/>
    </source>
</evidence>
<sequence length="912" mass="102404">MAGGGGRPIRALNVAEKPSVAKAVSAILSKNPSSSGMRVRDGRSRYNKIFEFECSIRNQQFHMSFTSVTGHLMELDFDDRYRKWHSCDPADLYHAPVKKYVPQDKSDIEKTLEEEARKCQWLILWLDCDREGENIAFEVVEVCTRANRNLNIRRARFSSLTDREIRNAVQDLGPPNQMFSDAVDARQEIDLRIGASFTRFQTMLLRDAFVLDFATDNQNIILSYGPCQFPTLGFIVERFWEIQAHEPEEFWTINCTHNSEQGTAGFHWARGHLFDYTCAVIIYEMCLQEPTATVTNVRQQERLHHPPHPLSTIELEKRASRYFRMSSERTMKASFSLWQKIFTKLDLSVILVLRLIALLQLCKSSKDTQHGAHMPNGCWILKKTFGKILVMVDMMTKPILPSTQQNFLLENLVGVKITMLNVYELVVRHFLACVSQPAIGAETTVNIDIAGEQFSASGRVIIAKNYLDVYRFESWGNSMIPSYNIGQQFTPSSLTLDSGVTRPPPLLSEADLLSCMDKAGIGTDATMHDHIKKLLDRFYATKDSSMRFSPTKLGEALVMGYDDMGYELWKPDLRSQMESDMKAVSIGAKRKDEILETCLQKMKTCFLDAKLNKGKLFEAMAIFFDRSNRSSGHEQHTIGEVVRKCNLCQESDMVLRKKPDGNFMVGCLGFPQCRNVVWLPGPISEATVTTNICSICSPGPVYMIQFKFRRIEIPPNYSVDHLGCIGGCDDILKQLVEVCGTGSRSSTIPGTYRIHEEDKGIHHPPAVHSKVIPEIKVLGKQGVLLVHILLRIHEVVIHDLRVLSHKMGINGKTQVRRANRGRKFYSCQAQGCNFFMWEDNGASGRGGGISREAPNGNSRRGGRGRGRGGNRGGARANDGGAFVSATGEPISGRCFVCGDPGHFANTCPTRGR</sequence>
<dbReference type="Proteomes" id="UP000325081">
    <property type="component" value="Unassembled WGS sequence"/>
</dbReference>
<dbReference type="PROSITE" id="PS50880">
    <property type="entry name" value="TOPRIM"/>
    <property type="match status" value="1"/>
</dbReference>
<keyword evidence="8" id="KW-0460">Magnesium</keyword>
<dbReference type="OrthoDB" id="430051at2759"/>